<evidence type="ECO:0000313" key="4">
    <source>
        <dbReference type="Proteomes" id="UP000289486"/>
    </source>
</evidence>
<dbReference type="Pfam" id="PF21821">
    <property type="entry name" value="Dit_like"/>
    <property type="match status" value="1"/>
</dbReference>
<feature type="domain" description="Dit-like phage tail protein N-terminal" evidence="2">
    <location>
        <begin position="32"/>
        <end position="165"/>
    </location>
</feature>
<dbReference type="EMBL" id="MK388689">
    <property type="protein sequence ID" value="QAX92342.1"/>
    <property type="molecule type" value="Genomic_DNA"/>
</dbReference>
<proteinExistence type="predicted"/>
<dbReference type="InterPro" id="IPR048494">
    <property type="entry name" value="Dit-like_N"/>
</dbReference>
<evidence type="ECO:0000313" key="3">
    <source>
        <dbReference type="EMBL" id="QAX92342.1"/>
    </source>
</evidence>
<evidence type="ECO:0000259" key="2">
    <source>
        <dbReference type="Pfam" id="PF21821"/>
    </source>
</evidence>
<dbReference type="Proteomes" id="UP000289486">
    <property type="component" value="Segment"/>
</dbReference>
<protein>
    <submittedName>
        <fullName evidence="3">Structural protein</fullName>
    </submittedName>
</protein>
<accession>A0A411AW60</accession>
<name>A0A411AW60_9CAUD</name>
<sequence>MAIPNLVGFIWNGASDRTFSVQAPGMQSLEIDALLSEVPSFKKNVTQYEVEEGKPVTDSVRKMPITLSLECFVSNSPIRSLLDTAASFADGLLGGGQRNQEIYNLLLQLYEYDDEITVYTRYKTFEHMVITDITPARKPEDGDALIFTMELQEIRKAISSTTEVPKGMGVKPDTGKSSATDKATAQRAGVTKNAGQNTGVAGAAGSDSPTLLYQVTQGIKDFKIPGWN</sequence>
<reference evidence="3 4" key="1">
    <citation type="submission" date="2019-01" db="EMBL/GenBank/DDBJ databases">
        <title>Complete genome sequence of Pantoea phage vB_PagM_LIET2.</title>
        <authorList>
            <person name="Truncaite L."/>
            <person name="Simoliuniene M."/>
            <person name="Kazlauskas D."/>
            <person name="Meskys R."/>
            <person name="Simoliunas E."/>
        </authorList>
    </citation>
    <scope>NUCLEOTIDE SEQUENCE [LARGE SCALE GENOMIC DNA]</scope>
</reference>
<gene>
    <name evidence="3" type="ORF">LIET2_gp090</name>
</gene>
<feature type="region of interest" description="Disordered" evidence="1">
    <location>
        <begin position="163"/>
        <end position="205"/>
    </location>
</feature>
<evidence type="ECO:0000256" key="1">
    <source>
        <dbReference type="SAM" id="MobiDB-lite"/>
    </source>
</evidence>
<keyword evidence="4" id="KW-1185">Reference proteome</keyword>
<organism evidence="3 4">
    <name type="scientific">Pantoea phage vB_PagM_LIET2</name>
    <dbReference type="NCBI Taxonomy" id="2508071"/>
    <lineage>
        <taxon>Viruses</taxon>
        <taxon>Duplodnaviria</taxon>
        <taxon>Heunggongvirae</taxon>
        <taxon>Uroviricota</taxon>
        <taxon>Caudoviricetes</taxon>
        <taxon>Lietduovirus</taxon>
        <taxon>Lietduovirus LIET2</taxon>
    </lineage>
</organism>